<sequence>MSPQPQPLLPNNGGRNRSPPSKFLSEDIKLSDPNPPNPLSGSSQEAPDAPSQHNSELASVSAVQSTNRPTTPTPGPDNSRRTTTTTTTTTNNNNNNNPLNGATSHAPQDSISTIMTKDSMTRRRRGSTLKSVMRKIFGRKRRSDPETLRREAHNISRPPQWTPTLQTVEHPVRTVSGSLRTHSNRAPSLPTHPSSLVHTPVHSPLKRPGRSHSRRSGSRSPRLDYRRPRRRATLPSIVLSTHEARELASQIAQQNSRRNSMHSPRRDTDELDDLEQKTSRQQKRRSRSASELRDTARAHRMSPIQWRRRSDEIKFWRESFLKMDVSPAISARPETRSTIASVLLENTNHTELDQSLDDPFNFTALMGTMQDNSESGLAQRVNMLEVKLMDLEFAIAKLQGHNVSPAKQPVDTSMRRNSPYNQQATDAAPPRFVSSFQSSPNTTPPRTSPTPDRPDSTATLRPYTASHNVSCQTPSSFVSDFKGISVEQYSALTTLVRREQTARKLLEEQIFQLQLDVSQLKSNRRPPAAGQQQQQNNFLLPSYSDASERLSSRRGSARKASERTETDSDDGFMEAHHKKIEDAYRRANLETPERTRIAGMI</sequence>
<feature type="compositionally biased region" description="Polar residues" evidence="1">
    <location>
        <begin position="39"/>
        <end position="70"/>
    </location>
</feature>
<feature type="compositionally biased region" description="Basic and acidic residues" evidence="1">
    <location>
        <begin position="143"/>
        <end position="154"/>
    </location>
</feature>
<feature type="region of interest" description="Disordered" evidence="1">
    <location>
        <begin position="522"/>
        <end position="571"/>
    </location>
</feature>
<dbReference type="EMBL" id="LGRN01000237">
    <property type="protein sequence ID" value="OJD14185.1"/>
    <property type="molecule type" value="Genomic_DNA"/>
</dbReference>
<accession>A0A1J9PCF7</accession>
<reference evidence="2 3" key="1">
    <citation type="submission" date="2015-07" db="EMBL/GenBank/DDBJ databases">
        <title>Emmonsia species relationships and genome sequence.</title>
        <authorList>
            <consortium name="The Broad Institute Genomics Platform"/>
            <person name="Cuomo C.A."/>
            <person name="Munoz J.F."/>
            <person name="Imamovic A."/>
            <person name="Priest M.E."/>
            <person name="Young S."/>
            <person name="Clay O.K."/>
            <person name="McEwen J.G."/>
        </authorList>
    </citation>
    <scope>NUCLEOTIDE SEQUENCE [LARGE SCALE GENOMIC DNA]</scope>
    <source>
        <strain evidence="2 3">UAMH 9510</strain>
    </source>
</reference>
<dbReference type="AlphaFoldDB" id="A0A1J9PCF7"/>
<dbReference type="OrthoDB" id="5428925at2759"/>
<feature type="region of interest" description="Disordered" evidence="1">
    <location>
        <begin position="404"/>
        <end position="461"/>
    </location>
</feature>
<feature type="compositionally biased region" description="Basic and acidic residues" evidence="1">
    <location>
        <begin position="288"/>
        <end position="297"/>
    </location>
</feature>
<feature type="compositionally biased region" description="Polar residues" evidence="1">
    <location>
        <begin position="98"/>
        <end position="107"/>
    </location>
</feature>
<evidence type="ECO:0000256" key="1">
    <source>
        <dbReference type="SAM" id="MobiDB-lite"/>
    </source>
</evidence>
<keyword evidence="3" id="KW-1185">Reference proteome</keyword>
<comment type="caution">
    <text evidence="2">The sequence shown here is derived from an EMBL/GenBank/DDBJ whole genome shotgun (WGS) entry which is preliminary data.</text>
</comment>
<evidence type="ECO:0000313" key="2">
    <source>
        <dbReference type="EMBL" id="OJD14185.1"/>
    </source>
</evidence>
<proteinExistence type="predicted"/>
<feature type="compositionally biased region" description="Low complexity" evidence="1">
    <location>
        <begin position="82"/>
        <end position="97"/>
    </location>
</feature>
<organism evidence="2 3">
    <name type="scientific">Emergomyces pasteurianus Ep9510</name>
    <dbReference type="NCBI Taxonomy" id="1447872"/>
    <lineage>
        <taxon>Eukaryota</taxon>
        <taxon>Fungi</taxon>
        <taxon>Dikarya</taxon>
        <taxon>Ascomycota</taxon>
        <taxon>Pezizomycotina</taxon>
        <taxon>Eurotiomycetes</taxon>
        <taxon>Eurotiomycetidae</taxon>
        <taxon>Onygenales</taxon>
        <taxon>Ajellomycetaceae</taxon>
        <taxon>Emergomyces</taxon>
    </lineage>
</organism>
<feature type="compositionally biased region" description="Polar residues" evidence="1">
    <location>
        <begin position="175"/>
        <end position="197"/>
    </location>
</feature>
<feature type="compositionally biased region" description="Basic and acidic residues" evidence="1">
    <location>
        <begin position="264"/>
        <end position="278"/>
    </location>
</feature>
<name>A0A1J9PCF7_9EURO</name>
<feature type="compositionally biased region" description="Basic residues" evidence="1">
    <location>
        <begin position="204"/>
        <end position="217"/>
    </location>
</feature>
<feature type="region of interest" description="Disordered" evidence="1">
    <location>
        <begin position="1"/>
        <end position="107"/>
    </location>
</feature>
<dbReference type="Proteomes" id="UP000182235">
    <property type="component" value="Unassembled WGS sequence"/>
</dbReference>
<feature type="compositionally biased region" description="Polar residues" evidence="1">
    <location>
        <begin position="157"/>
        <end position="167"/>
    </location>
</feature>
<dbReference type="VEuPathDB" id="FungiDB:AJ78_05449"/>
<feature type="compositionally biased region" description="Polar residues" evidence="1">
    <location>
        <begin position="250"/>
        <end position="262"/>
    </location>
</feature>
<feature type="region of interest" description="Disordered" evidence="1">
    <location>
        <begin position="135"/>
        <end position="303"/>
    </location>
</feature>
<protein>
    <submittedName>
        <fullName evidence="2">Uncharacterized protein</fullName>
    </submittedName>
</protein>
<dbReference type="STRING" id="1447872.A0A1J9PCF7"/>
<evidence type="ECO:0000313" key="3">
    <source>
        <dbReference type="Proteomes" id="UP000182235"/>
    </source>
</evidence>
<feature type="compositionally biased region" description="Polar residues" evidence="1">
    <location>
        <begin position="415"/>
        <end position="425"/>
    </location>
</feature>
<gene>
    <name evidence="2" type="ORF">AJ78_05449</name>
</gene>